<name>A0A5E4PR29_9NEOP</name>
<gene>
    <name evidence="2" type="ORF">LSINAPIS_LOCUS972</name>
</gene>
<evidence type="ECO:0000313" key="3">
    <source>
        <dbReference type="Proteomes" id="UP000324832"/>
    </source>
</evidence>
<accession>A0A5E4PR29</accession>
<sequence length="133" mass="15779">MHAVSFASSLLTSTPALAAPNTIEYNDGDMLASIPEREWKLLAALARKREEEDQRRNLADQFQKMWLKENEERQKLKVDASEQYRRYIHKKRDQDRNSQQYRMLQLAAEDQARREQFLDCIRHKEKKSADLKA</sequence>
<reference evidence="2 3" key="1">
    <citation type="submission" date="2017-07" db="EMBL/GenBank/DDBJ databases">
        <authorList>
            <person name="Talla V."/>
            <person name="Backstrom N."/>
        </authorList>
    </citation>
    <scope>NUCLEOTIDE SEQUENCE [LARGE SCALE GENOMIC DNA]</scope>
</reference>
<evidence type="ECO:0000256" key="1">
    <source>
        <dbReference type="SAM" id="SignalP"/>
    </source>
</evidence>
<keyword evidence="3" id="KW-1185">Reference proteome</keyword>
<proteinExistence type="predicted"/>
<dbReference type="AlphaFoldDB" id="A0A5E4PR29"/>
<protein>
    <submittedName>
        <fullName evidence="2">Uncharacterized protein</fullName>
    </submittedName>
</protein>
<evidence type="ECO:0000313" key="2">
    <source>
        <dbReference type="EMBL" id="VVC87341.1"/>
    </source>
</evidence>
<dbReference type="EMBL" id="FZQP02000104">
    <property type="protein sequence ID" value="VVC87341.1"/>
    <property type="molecule type" value="Genomic_DNA"/>
</dbReference>
<feature type="chain" id="PRO_5022978512" evidence="1">
    <location>
        <begin position="19"/>
        <end position="133"/>
    </location>
</feature>
<keyword evidence="1" id="KW-0732">Signal</keyword>
<organism evidence="2 3">
    <name type="scientific">Leptidea sinapis</name>
    <dbReference type="NCBI Taxonomy" id="189913"/>
    <lineage>
        <taxon>Eukaryota</taxon>
        <taxon>Metazoa</taxon>
        <taxon>Ecdysozoa</taxon>
        <taxon>Arthropoda</taxon>
        <taxon>Hexapoda</taxon>
        <taxon>Insecta</taxon>
        <taxon>Pterygota</taxon>
        <taxon>Neoptera</taxon>
        <taxon>Endopterygota</taxon>
        <taxon>Lepidoptera</taxon>
        <taxon>Glossata</taxon>
        <taxon>Ditrysia</taxon>
        <taxon>Papilionoidea</taxon>
        <taxon>Pieridae</taxon>
        <taxon>Dismorphiinae</taxon>
        <taxon>Leptidea</taxon>
    </lineage>
</organism>
<dbReference type="Proteomes" id="UP000324832">
    <property type="component" value="Unassembled WGS sequence"/>
</dbReference>
<feature type="signal peptide" evidence="1">
    <location>
        <begin position="1"/>
        <end position="18"/>
    </location>
</feature>